<comment type="subcellular location">
    <subcellularLocation>
        <location evidence="1">Cell membrane</location>
        <topology evidence="1">Multi-pass membrane protein</topology>
    </subcellularLocation>
</comment>
<evidence type="ECO:0000256" key="6">
    <source>
        <dbReference type="SAM" id="Phobius"/>
    </source>
</evidence>
<dbReference type="GO" id="GO:0005886">
    <property type="term" value="C:plasma membrane"/>
    <property type="evidence" value="ECO:0007669"/>
    <property type="project" value="UniProtKB-SubCell"/>
</dbReference>
<dbReference type="Gene3D" id="3.30.70.120">
    <property type="match status" value="1"/>
</dbReference>
<feature type="transmembrane region" description="Helical" evidence="6">
    <location>
        <begin position="12"/>
        <end position="35"/>
    </location>
</feature>
<reference evidence="9" key="1">
    <citation type="submission" date="2017-08" db="EMBL/GenBank/DDBJ databases">
        <title>Draft genome sequence of Lactococcus sp. strain Rs-Y01, isolated from the gut of the lower termite Reticulitermes speratus.</title>
        <authorList>
            <person name="Ohkuma M."/>
            <person name="Yuki M."/>
        </authorList>
    </citation>
    <scope>NUCLEOTIDE SEQUENCE [LARGE SCALE GENOMIC DNA]</scope>
    <source>
        <strain evidence="9">Rs-Y01</strain>
    </source>
</reference>
<dbReference type="EMBL" id="BEDT01000003">
    <property type="protein sequence ID" value="GAX47868.1"/>
    <property type="molecule type" value="Genomic_DNA"/>
</dbReference>
<comment type="caution">
    <text evidence="8">The sequence shown here is derived from an EMBL/GenBank/DDBJ whole genome shotgun (WGS) entry which is preliminary data.</text>
</comment>
<gene>
    <name evidence="8" type="ORF">RsY01_1472</name>
</gene>
<evidence type="ECO:0000256" key="3">
    <source>
        <dbReference type="ARBA" id="ARBA00022692"/>
    </source>
</evidence>
<protein>
    <recommendedName>
        <fullName evidence="7">DUF2179 domain-containing protein</fullName>
    </recommendedName>
</protein>
<dbReference type="Pfam" id="PF02588">
    <property type="entry name" value="YitT_membrane"/>
    <property type="match status" value="1"/>
</dbReference>
<keyword evidence="9" id="KW-1185">Reference proteome</keyword>
<evidence type="ECO:0000256" key="1">
    <source>
        <dbReference type="ARBA" id="ARBA00004651"/>
    </source>
</evidence>
<keyword evidence="3 6" id="KW-0812">Transmembrane</keyword>
<dbReference type="Pfam" id="PF10035">
    <property type="entry name" value="DUF2179"/>
    <property type="match status" value="1"/>
</dbReference>
<evidence type="ECO:0000313" key="9">
    <source>
        <dbReference type="Proteomes" id="UP000218689"/>
    </source>
</evidence>
<keyword evidence="2" id="KW-1003">Cell membrane</keyword>
<evidence type="ECO:0000256" key="2">
    <source>
        <dbReference type="ARBA" id="ARBA00022475"/>
    </source>
</evidence>
<evidence type="ECO:0000256" key="5">
    <source>
        <dbReference type="ARBA" id="ARBA00023136"/>
    </source>
</evidence>
<dbReference type="PANTHER" id="PTHR33545">
    <property type="entry name" value="UPF0750 MEMBRANE PROTEIN YITT-RELATED"/>
    <property type="match status" value="1"/>
</dbReference>
<feature type="transmembrane region" description="Helical" evidence="6">
    <location>
        <begin position="55"/>
        <end position="76"/>
    </location>
</feature>
<dbReference type="InterPro" id="IPR051461">
    <property type="entry name" value="UPF0750_membrane"/>
</dbReference>
<feature type="transmembrane region" description="Helical" evidence="6">
    <location>
        <begin position="153"/>
        <end position="174"/>
    </location>
</feature>
<dbReference type="CDD" id="cd16380">
    <property type="entry name" value="YitT_C"/>
    <property type="match status" value="1"/>
</dbReference>
<sequence length="284" mass="30983">MAGLNDNLKKLVIAAAYALLSAISVNLFWLPGGIYANGVTGFAQLVVALSGKFNLPMLDLATLVLFINVPLLILAWFKIDRKFTIFTIVAVFLTSVFMKLIPVVALTSDPVICTVFGGVIHGLGVGITLNSDFSTGGLDIIGILVRKVTTRSIGTIFTAFNLVIEFTAGFVFGWRYALYSAMTIFINGKVIDFVNTKEKKVQLLIVTKHASEMLRRIQASHQSGITVINHAQGGYYHEAQDILLLVVTSHELNKIADVVKKVDQLAFMSITKGIETNRSTSQWG</sequence>
<dbReference type="RefSeq" id="WP_094784905.1">
    <property type="nucleotide sequence ID" value="NZ_BEDT01000003.1"/>
</dbReference>
<evidence type="ECO:0000259" key="7">
    <source>
        <dbReference type="Pfam" id="PF10035"/>
    </source>
</evidence>
<dbReference type="InterPro" id="IPR015867">
    <property type="entry name" value="N-reg_PII/ATP_PRibTrfase_C"/>
</dbReference>
<feature type="domain" description="DUF2179" evidence="7">
    <location>
        <begin position="224"/>
        <end position="272"/>
    </location>
</feature>
<dbReference type="Proteomes" id="UP000218689">
    <property type="component" value="Unassembled WGS sequence"/>
</dbReference>
<evidence type="ECO:0000256" key="4">
    <source>
        <dbReference type="ARBA" id="ARBA00022989"/>
    </source>
</evidence>
<name>A0A224X0Y0_9LACT</name>
<dbReference type="PANTHER" id="PTHR33545:SF5">
    <property type="entry name" value="UPF0750 MEMBRANE PROTEIN YITT"/>
    <property type="match status" value="1"/>
</dbReference>
<evidence type="ECO:0000313" key="8">
    <source>
        <dbReference type="EMBL" id="GAX47868.1"/>
    </source>
</evidence>
<dbReference type="PIRSF" id="PIRSF006483">
    <property type="entry name" value="Membrane_protein_YitT"/>
    <property type="match status" value="1"/>
</dbReference>
<keyword evidence="4 6" id="KW-1133">Transmembrane helix</keyword>
<dbReference type="InterPro" id="IPR019264">
    <property type="entry name" value="DUF2179"/>
</dbReference>
<proteinExistence type="predicted"/>
<dbReference type="InterPro" id="IPR003740">
    <property type="entry name" value="YitT"/>
</dbReference>
<dbReference type="AlphaFoldDB" id="A0A224X0Y0"/>
<accession>A0A224X0Y0</accession>
<organism evidence="8 9">
    <name type="scientific">Pseudolactococcus reticulitermitis</name>
    <dbReference type="NCBI Taxonomy" id="2025039"/>
    <lineage>
        <taxon>Bacteria</taxon>
        <taxon>Bacillati</taxon>
        <taxon>Bacillota</taxon>
        <taxon>Bacilli</taxon>
        <taxon>Lactobacillales</taxon>
        <taxon>Streptococcaceae</taxon>
        <taxon>Pseudolactococcus</taxon>
    </lineage>
</organism>
<dbReference type="OrthoDB" id="2417289at2"/>
<feature type="transmembrane region" description="Helical" evidence="6">
    <location>
        <begin position="83"/>
        <end position="101"/>
    </location>
</feature>
<keyword evidence="5 6" id="KW-0472">Membrane</keyword>